<name>A0ABY1I863_9ACTO</name>
<gene>
    <name evidence="1" type="ORF">SAMN05216246_104148</name>
</gene>
<evidence type="ECO:0008006" key="3">
    <source>
        <dbReference type="Google" id="ProtNLM"/>
    </source>
</evidence>
<dbReference type="EMBL" id="FQYL01000004">
    <property type="protein sequence ID" value="SHI73526.1"/>
    <property type="molecule type" value="Genomic_DNA"/>
</dbReference>
<proteinExistence type="predicted"/>
<dbReference type="Proteomes" id="UP000184390">
    <property type="component" value="Unassembled WGS sequence"/>
</dbReference>
<accession>A0ABY1I863</accession>
<evidence type="ECO:0000313" key="1">
    <source>
        <dbReference type="EMBL" id="SHI73526.1"/>
    </source>
</evidence>
<comment type="caution">
    <text evidence="1">The sequence shown here is derived from an EMBL/GenBank/DDBJ whole genome shotgun (WGS) entry which is preliminary data.</text>
</comment>
<evidence type="ECO:0000313" key="2">
    <source>
        <dbReference type="Proteomes" id="UP000184390"/>
    </source>
</evidence>
<protein>
    <recommendedName>
        <fullName evidence="3">DUF4241 domain-containing protein</fullName>
    </recommendedName>
</protein>
<organism evidence="1 2">
    <name type="scientific">Actinomyces denticolens</name>
    <dbReference type="NCBI Taxonomy" id="52767"/>
    <lineage>
        <taxon>Bacteria</taxon>
        <taxon>Bacillati</taxon>
        <taxon>Actinomycetota</taxon>
        <taxon>Actinomycetes</taxon>
        <taxon>Actinomycetales</taxon>
        <taxon>Actinomycetaceae</taxon>
        <taxon>Actinomyces</taxon>
    </lineage>
</organism>
<keyword evidence="2" id="KW-1185">Reference proteome</keyword>
<sequence>MASSPAATPEERVSAFIADYARAHGQVAPLFDEPRQDGTVNPFEAWGRRLTQVHAAHCLKPSTFTRASFGSDPEFSPDTVTITRIERYGTYARVSMRRDGNAIGGSRLEADLWLVDGDWRMNPIESYYEEPSSPLMEPAVRAELIAKATAADDFCERGVDASPDPDAFFRDGWAREPLVDRLGYLWEGPAWEEIAADYEDDPELGPQARAKAMDNVPIRRTEIIDLGIFVQGGHLAVGDPGWPEDADVCALALPPGPVRAQALLAHDEMRGDRVAALRVLLDPEGSDEARPVRWEGAHGVPHMGNAIGVETGSAFIADAEGFFSLTRREWRRTSLALSESWTLMSDAAGTPIGAESLAGFGDGGYGVSWGLDEEGRPLQLLIDFGVVREPVAGPRSPRADGDDDSSSS</sequence>
<reference evidence="1 2" key="1">
    <citation type="submission" date="2016-11" db="EMBL/GenBank/DDBJ databases">
        <authorList>
            <person name="Varghese N."/>
            <person name="Submissions S."/>
        </authorList>
    </citation>
    <scope>NUCLEOTIDE SEQUENCE [LARGE SCALE GENOMIC DNA]</scope>
    <source>
        <strain evidence="1 2">PA</strain>
    </source>
</reference>